<sequence>MVASTEPPTIAVIGAGVIGLSAALKIQALLSGASAQARVVLIAREWPTSIPGAPISHSPDYASMWAGAHVRPIPAGDSPQLQREARWLKQTVAEFEELLRTEPSVGITRTPGIEFLDAPPPDYVRQTEASFVEETGLAGYRKYAASELPQGVQLGYEYETYCVNSPLYCGNLLRKFIVQGGKTLHRDLKSEWEAFAAGGSNVKLVVNASGTGFGDWRSFPTRGQTVITNVLSATKTVTRQNKDGTWSFIIPRFFNGGTIIGGTKEPGNWQVEPRPSTREVLLAGGKALAPYATIDSSPLNEKDLRVITDVVGRRPTREGGVRIELEEKQLTDANGQLRTGHVLHSYGAGGRGFEISWGVANEVSEVVKDLLPLIVGTKAKL</sequence>
<dbReference type="GO" id="GO:0005737">
    <property type="term" value="C:cytoplasm"/>
    <property type="evidence" value="ECO:0007669"/>
    <property type="project" value="TreeGrafter"/>
</dbReference>
<evidence type="ECO:0000256" key="3">
    <source>
        <dbReference type="ARBA" id="ARBA00022630"/>
    </source>
</evidence>
<proteinExistence type="inferred from homology"/>
<dbReference type="SUPFAM" id="SSF51971">
    <property type="entry name" value="Nucleotide-binding domain"/>
    <property type="match status" value="1"/>
</dbReference>
<feature type="domain" description="FAD dependent oxidoreductase" evidence="6">
    <location>
        <begin position="10"/>
        <end position="365"/>
    </location>
</feature>
<dbReference type="AlphaFoldDB" id="A0A9N9VQG0"/>
<dbReference type="SUPFAM" id="SSF54373">
    <property type="entry name" value="FAD-linked reductases, C-terminal domain"/>
    <property type="match status" value="1"/>
</dbReference>
<dbReference type="GO" id="GO:0019478">
    <property type="term" value="P:D-amino acid catabolic process"/>
    <property type="evidence" value="ECO:0007669"/>
    <property type="project" value="TreeGrafter"/>
</dbReference>
<dbReference type="GO" id="GO:0071949">
    <property type="term" value="F:FAD binding"/>
    <property type="evidence" value="ECO:0007669"/>
    <property type="project" value="InterPro"/>
</dbReference>
<dbReference type="PANTHER" id="PTHR11530">
    <property type="entry name" value="D-AMINO ACID OXIDASE"/>
    <property type="match status" value="1"/>
</dbReference>
<dbReference type="InterPro" id="IPR023209">
    <property type="entry name" value="DAO"/>
</dbReference>
<evidence type="ECO:0000313" key="8">
    <source>
        <dbReference type="Proteomes" id="UP000696573"/>
    </source>
</evidence>
<evidence type="ECO:0000256" key="1">
    <source>
        <dbReference type="ARBA" id="ARBA00001974"/>
    </source>
</evidence>
<dbReference type="Gene3D" id="3.40.50.720">
    <property type="entry name" value="NAD(P)-binding Rossmann-like Domain"/>
    <property type="match status" value="1"/>
</dbReference>
<evidence type="ECO:0000256" key="5">
    <source>
        <dbReference type="ARBA" id="ARBA00023002"/>
    </source>
</evidence>
<evidence type="ECO:0000256" key="2">
    <source>
        <dbReference type="ARBA" id="ARBA00006730"/>
    </source>
</evidence>
<dbReference type="PANTHER" id="PTHR11530:SF26">
    <property type="entry name" value="FAD DEPENDENT OXIDOREDUCTASE SUPERFAMILY (AFU_ORTHOLOGUE AFUA_5G13940)"/>
    <property type="match status" value="1"/>
</dbReference>
<protein>
    <recommendedName>
        <fullName evidence="6">FAD dependent oxidoreductase domain-containing protein</fullName>
    </recommendedName>
</protein>
<dbReference type="PIRSF" id="PIRSF000189">
    <property type="entry name" value="D-aa_oxidase"/>
    <property type="match status" value="1"/>
</dbReference>
<dbReference type="InterPro" id="IPR006076">
    <property type="entry name" value="FAD-dep_OxRdtase"/>
</dbReference>
<dbReference type="Pfam" id="PF01266">
    <property type="entry name" value="DAO"/>
    <property type="match status" value="1"/>
</dbReference>
<evidence type="ECO:0000256" key="4">
    <source>
        <dbReference type="ARBA" id="ARBA00022827"/>
    </source>
</evidence>
<comment type="cofactor">
    <cofactor evidence="1">
        <name>FAD</name>
        <dbReference type="ChEBI" id="CHEBI:57692"/>
    </cofactor>
</comment>
<accession>A0A9N9VQG0</accession>
<name>A0A9N9VQG0_9HYPO</name>
<keyword evidence="4" id="KW-0274">FAD</keyword>
<comment type="caution">
    <text evidence="7">The sequence shown here is derived from an EMBL/GenBank/DDBJ whole genome shotgun (WGS) entry which is preliminary data.</text>
</comment>
<keyword evidence="3" id="KW-0285">Flavoprotein</keyword>
<keyword evidence="8" id="KW-1185">Reference proteome</keyword>
<dbReference type="Proteomes" id="UP000696573">
    <property type="component" value="Unassembled WGS sequence"/>
</dbReference>
<comment type="similarity">
    <text evidence="2">Belongs to the DAMOX/DASOX family.</text>
</comment>
<dbReference type="GO" id="GO:0003884">
    <property type="term" value="F:D-amino-acid oxidase activity"/>
    <property type="evidence" value="ECO:0007669"/>
    <property type="project" value="InterPro"/>
</dbReference>
<keyword evidence="5" id="KW-0560">Oxidoreductase</keyword>
<dbReference type="OrthoDB" id="2015447at2759"/>
<gene>
    <name evidence="7" type="ORF">CRHIZ90672A_00003414</name>
</gene>
<organism evidence="7 8">
    <name type="scientific">Clonostachys rhizophaga</name>
    <dbReference type="NCBI Taxonomy" id="160324"/>
    <lineage>
        <taxon>Eukaryota</taxon>
        <taxon>Fungi</taxon>
        <taxon>Dikarya</taxon>
        <taxon>Ascomycota</taxon>
        <taxon>Pezizomycotina</taxon>
        <taxon>Sordariomycetes</taxon>
        <taxon>Hypocreomycetidae</taxon>
        <taxon>Hypocreales</taxon>
        <taxon>Bionectriaceae</taxon>
        <taxon>Clonostachys</taxon>
    </lineage>
</organism>
<evidence type="ECO:0000313" key="7">
    <source>
        <dbReference type="EMBL" id="CAH0030442.1"/>
    </source>
</evidence>
<dbReference type="Gene3D" id="3.30.9.10">
    <property type="entry name" value="D-Amino Acid Oxidase, subunit A, domain 2"/>
    <property type="match status" value="1"/>
</dbReference>
<evidence type="ECO:0000259" key="6">
    <source>
        <dbReference type="Pfam" id="PF01266"/>
    </source>
</evidence>
<dbReference type="EMBL" id="CABFNQ020000740">
    <property type="protein sequence ID" value="CAH0030442.1"/>
    <property type="molecule type" value="Genomic_DNA"/>
</dbReference>
<reference evidence="7" key="1">
    <citation type="submission" date="2021-10" db="EMBL/GenBank/DDBJ databases">
        <authorList>
            <person name="Piombo E."/>
        </authorList>
    </citation>
    <scope>NUCLEOTIDE SEQUENCE</scope>
</reference>